<dbReference type="Proteomes" id="UP000271889">
    <property type="component" value="Unassembled WGS sequence"/>
</dbReference>
<feature type="domain" description="UBE2O-like tandem tSH3-B" evidence="2">
    <location>
        <begin position="9"/>
        <end position="142"/>
    </location>
</feature>
<organism evidence="3 4">
    <name type="scientific">Cylicostephanus goldi</name>
    <name type="common">Nematode worm</name>
    <dbReference type="NCBI Taxonomy" id="71465"/>
    <lineage>
        <taxon>Eukaryota</taxon>
        <taxon>Metazoa</taxon>
        <taxon>Ecdysozoa</taxon>
        <taxon>Nematoda</taxon>
        <taxon>Chromadorea</taxon>
        <taxon>Rhabditida</taxon>
        <taxon>Rhabditina</taxon>
        <taxon>Rhabditomorpha</taxon>
        <taxon>Strongyloidea</taxon>
        <taxon>Strongylidae</taxon>
        <taxon>Cylicostephanus</taxon>
    </lineage>
</organism>
<dbReference type="AlphaFoldDB" id="A0A3P6QY41"/>
<accession>A0A3P6QY41</accession>
<evidence type="ECO:0000259" key="2">
    <source>
        <dbReference type="Pfam" id="PF23046"/>
    </source>
</evidence>
<reference evidence="3 4" key="1">
    <citation type="submission" date="2018-11" db="EMBL/GenBank/DDBJ databases">
        <authorList>
            <consortium name="Pathogen Informatics"/>
        </authorList>
    </citation>
    <scope>NUCLEOTIDE SEQUENCE [LARGE SCALE GENOMIC DNA]</scope>
</reference>
<name>A0A3P6QY41_CYLGO</name>
<gene>
    <name evidence="3" type="ORF">CGOC_LOCUS577</name>
</gene>
<proteinExistence type="predicted"/>
<feature type="region of interest" description="Disordered" evidence="1">
    <location>
        <begin position="259"/>
        <end position="279"/>
    </location>
</feature>
<sequence length="436" mass="48467">MVNYNSAHNYVMYKDWIGNASDCVNDVTLVYRGRYRFVVKEGGRSGVYLRRQDHCDDGKALVPGECVSISISEAIGRSATWEGTPPKTLTASRRRRGVGSVKCIIEKIETHSIIVDWITSPSSTRSPPKTIPKNELSKVTRIDPSANPRPSTCDRVKVVPDGLSTVCTFKEFFADLTQQCGDRFKKLIARDDEVLSTPCENCSKALQKDVKQNTTTAKAAKIARLSNSAEQVKETEANSSQTPISSEATMAQGDVAHTVEAASSDDSSDDNDVPSSCGKTRVSACRTILRQKRMYYFYHLLVAVIVQCCFRRKYPTRRRRCTPSLPVGCSRLAKDVLGDGFVGEVLLSNTLVDVQWMNGTIERQIPGYMLIPHDPDLDQQDHLPGVVVARKDSQNAGEIHISSEVSVHNRVRMLRICVWFDTVHQSCGTFLRCLLV</sequence>
<dbReference type="InterPro" id="IPR057735">
    <property type="entry name" value="UBE2O-like_tSH3-B"/>
</dbReference>
<keyword evidence="4" id="KW-1185">Reference proteome</keyword>
<evidence type="ECO:0000313" key="4">
    <source>
        <dbReference type="Proteomes" id="UP000271889"/>
    </source>
</evidence>
<feature type="compositionally biased region" description="Polar residues" evidence="1">
    <location>
        <begin position="237"/>
        <end position="247"/>
    </location>
</feature>
<evidence type="ECO:0000313" key="3">
    <source>
        <dbReference type="EMBL" id="VDK45695.1"/>
    </source>
</evidence>
<dbReference type="Pfam" id="PF23046">
    <property type="entry name" value="tSH3-B_UBE2O"/>
    <property type="match status" value="1"/>
</dbReference>
<dbReference type="OrthoDB" id="47801at2759"/>
<protein>
    <recommendedName>
        <fullName evidence="2">UBE2O-like tandem tSH3-B domain-containing protein</fullName>
    </recommendedName>
</protein>
<evidence type="ECO:0000256" key="1">
    <source>
        <dbReference type="SAM" id="MobiDB-lite"/>
    </source>
</evidence>
<feature type="region of interest" description="Disordered" evidence="1">
    <location>
        <begin position="227"/>
        <end position="247"/>
    </location>
</feature>
<dbReference type="EMBL" id="UYRV01000857">
    <property type="protein sequence ID" value="VDK45695.1"/>
    <property type="molecule type" value="Genomic_DNA"/>
</dbReference>